<gene>
    <name evidence="2" type="ORF">ACFFRH_08575</name>
</gene>
<dbReference type="Proteomes" id="UP001589610">
    <property type="component" value="Unassembled WGS sequence"/>
</dbReference>
<evidence type="ECO:0000313" key="3">
    <source>
        <dbReference type="Proteomes" id="UP001589610"/>
    </source>
</evidence>
<reference evidence="2 3" key="1">
    <citation type="submission" date="2024-09" db="EMBL/GenBank/DDBJ databases">
        <authorList>
            <person name="Sun Q."/>
            <person name="Mori K."/>
        </authorList>
    </citation>
    <scope>NUCLEOTIDE SEQUENCE [LARGE SCALE GENOMIC DNA]</scope>
    <source>
        <strain evidence="2 3">JCM 3028</strain>
    </source>
</reference>
<name>A0ABV5T9B8_9ACTN</name>
<feature type="region of interest" description="Disordered" evidence="1">
    <location>
        <begin position="1"/>
        <end position="102"/>
    </location>
</feature>
<sequence>MSFELAVWYEPKPITREHAEKVFQSLRHGEPHRAAPHPGDQEDASTERKAAPEEREDAGTAPLRERKAGPEEQEGAGTAPSGERRAGPEEQEGPEAHPGVTAFAGRLPGAEWLSPDHLLVGMDPERADEVSAGVFALAAECGLVCYDPQRGLVHNLSPRGVYPTMELRTGDGMIVVGPDLQLISDALATMSPQNPFTALVVFGEHFVQSSPEITGYELEYKDSVRNRMFRTHVPDLGAVQDAFTEYATGERAFLERHDWKLV</sequence>
<dbReference type="EMBL" id="JBHMBS010000003">
    <property type="protein sequence ID" value="MFB9675536.1"/>
    <property type="molecule type" value="Genomic_DNA"/>
</dbReference>
<keyword evidence="3" id="KW-1185">Reference proteome</keyword>
<evidence type="ECO:0000313" key="2">
    <source>
        <dbReference type="EMBL" id="MFB9675536.1"/>
    </source>
</evidence>
<proteinExistence type="predicted"/>
<comment type="caution">
    <text evidence="2">The sequence shown here is derived from an EMBL/GenBank/DDBJ whole genome shotgun (WGS) entry which is preliminary data.</text>
</comment>
<accession>A0ABV5T9B8</accession>
<organism evidence="2 3">
    <name type="scientific">Streptosporangium vulgare</name>
    <dbReference type="NCBI Taxonomy" id="46190"/>
    <lineage>
        <taxon>Bacteria</taxon>
        <taxon>Bacillati</taxon>
        <taxon>Actinomycetota</taxon>
        <taxon>Actinomycetes</taxon>
        <taxon>Streptosporangiales</taxon>
        <taxon>Streptosporangiaceae</taxon>
        <taxon>Streptosporangium</taxon>
    </lineage>
</organism>
<dbReference type="RefSeq" id="WP_344746607.1">
    <property type="nucleotide sequence ID" value="NZ_BAAAWW010000099.1"/>
</dbReference>
<protein>
    <submittedName>
        <fullName evidence="2">Uncharacterized protein</fullName>
    </submittedName>
</protein>
<evidence type="ECO:0000256" key="1">
    <source>
        <dbReference type="SAM" id="MobiDB-lite"/>
    </source>
</evidence>
<feature type="compositionally biased region" description="Basic and acidic residues" evidence="1">
    <location>
        <begin position="13"/>
        <end position="33"/>
    </location>
</feature>